<dbReference type="EC" id="3.1.3.78" evidence="4 11"/>
<dbReference type="EMBL" id="CASHTH010001175">
    <property type="protein sequence ID" value="CAI8012307.1"/>
    <property type="molecule type" value="Genomic_DNA"/>
</dbReference>
<dbReference type="PANTHER" id="PTHR21014">
    <property type="entry name" value="PHOSPHATIDYLINOSITOL-4,5-BISPHOSPHATE 4-PHOSPHATASE"/>
    <property type="match status" value="1"/>
</dbReference>
<evidence type="ECO:0000256" key="7">
    <source>
        <dbReference type="ARBA" id="ARBA00022801"/>
    </source>
</evidence>
<dbReference type="AlphaFoldDB" id="A0AA35RJN9"/>
<name>A0AA35RJN9_GEOBA</name>
<evidence type="ECO:0000256" key="4">
    <source>
        <dbReference type="ARBA" id="ARBA00012936"/>
    </source>
</evidence>
<keyword evidence="8 11" id="KW-1133">Transmembrane helix</keyword>
<feature type="transmembrane region" description="Helical" evidence="11">
    <location>
        <begin position="192"/>
        <end position="220"/>
    </location>
</feature>
<evidence type="ECO:0000256" key="8">
    <source>
        <dbReference type="ARBA" id="ARBA00022989"/>
    </source>
</evidence>
<evidence type="ECO:0000256" key="2">
    <source>
        <dbReference type="ARBA" id="ARBA00004107"/>
    </source>
</evidence>
<organism evidence="13 14">
    <name type="scientific">Geodia barretti</name>
    <name type="common">Barrett's horny sponge</name>
    <dbReference type="NCBI Taxonomy" id="519541"/>
    <lineage>
        <taxon>Eukaryota</taxon>
        <taxon>Metazoa</taxon>
        <taxon>Porifera</taxon>
        <taxon>Demospongiae</taxon>
        <taxon>Heteroscleromorpha</taxon>
        <taxon>Tetractinellida</taxon>
        <taxon>Astrophorina</taxon>
        <taxon>Geodiidae</taxon>
        <taxon>Geodia</taxon>
    </lineage>
</organism>
<feature type="compositionally biased region" description="Pro residues" evidence="12">
    <location>
        <begin position="51"/>
        <end position="60"/>
    </location>
</feature>
<dbReference type="GO" id="GO:0034597">
    <property type="term" value="F:phosphatidylinositol-4,5-bisphosphate 4-phosphatase activity"/>
    <property type="evidence" value="ECO:0007669"/>
    <property type="project" value="UniProtKB-EC"/>
</dbReference>
<evidence type="ECO:0000313" key="14">
    <source>
        <dbReference type="Proteomes" id="UP001174909"/>
    </source>
</evidence>
<feature type="transmembrane region" description="Helical" evidence="11">
    <location>
        <begin position="226"/>
        <end position="251"/>
    </location>
</feature>
<keyword evidence="14" id="KW-1185">Reference proteome</keyword>
<evidence type="ECO:0000256" key="6">
    <source>
        <dbReference type="ARBA" id="ARBA00022753"/>
    </source>
</evidence>
<dbReference type="Pfam" id="PF09788">
    <property type="entry name" value="Tmemb_55A"/>
    <property type="match status" value="1"/>
</dbReference>
<keyword evidence="10 11" id="KW-0458">Lysosome</keyword>
<dbReference type="GO" id="GO:0005765">
    <property type="term" value="C:lysosomal membrane"/>
    <property type="evidence" value="ECO:0007669"/>
    <property type="project" value="UniProtKB-SubCell"/>
</dbReference>
<dbReference type="GO" id="GO:0030670">
    <property type="term" value="C:phagocytic vesicle membrane"/>
    <property type="evidence" value="ECO:0007669"/>
    <property type="project" value="TreeGrafter"/>
</dbReference>
<keyword evidence="7 11" id="KW-0378">Hydrolase</keyword>
<evidence type="ECO:0000256" key="3">
    <source>
        <dbReference type="ARBA" id="ARBA00004155"/>
    </source>
</evidence>
<feature type="compositionally biased region" description="Pro residues" evidence="12">
    <location>
        <begin position="22"/>
        <end position="43"/>
    </location>
</feature>
<feature type="compositionally biased region" description="Low complexity" evidence="12">
    <location>
        <begin position="11"/>
        <end position="21"/>
    </location>
</feature>
<evidence type="ECO:0000256" key="5">
    <source>
        <dbReference type="ARBA" id="ARBA00022692"/>
    </source>
</evidence>
<gene>
    <name evidence="13" type="ORF">GBAR_LOCUS7909</name>
</gene>
<comment type="caution">
    <text evidence="13">The sequence shown here is derived from an EMBL/GenBank/DDBJ whole genome shotgun (WGS) entry which is preliminary data.</text>
</comment>
<evidence type="ECO:0000256" key="12">
    <source>
        <dbReference type="SAM" id="MobiDB-lite"/>
    </source>
</evidence>
<feature type="region of interest" description="Disordered" evidence="12">
    <location>
        <begin position="1"/>
        <end position="60"/>
    </location>
</feature>
<comment type="catalytic activity">
    <reaction evidence="1 11">
        <text>a 1,2-diacyl-sn-glycero-3-phospho-(1D-myo-inositol-4,5-bisphosphate) + H2O = a 1,2-diacyl-sn-glycero-3-phospho-(1D-myo-inositol-5-phosphate) + phosphate</text>
        <dbReference type="Rhea" id="RHEA:25674"/>
        <dbReference type="ChEBI" id="CHEBI:15377"/>
        <dbReference type="ChEBI" id="CHEBI:43474"/>
        <dbReference type="ChEBI" id="CHEBI:57795"/>
        <dbReference type="ChEBI" id="CHEBI:58456"/>
        <dbReference type="EC" id="3.1.3.78"/>
    </reaction>
</comment>
<evidence type="ECO:0000313" key="13">
    <source>
        <dbReference type="EMBL" id="CAI8012307.1"/>
    </source>
</evidence>
<reference evidence="13" key="1">
    <citation type="submission" date="2023-03" db="EMBL/GenBank/DDBJ databases">
        <authorList>
            <person name="Steffen K."/>
            <person name="Cardenas P."/>
        </authorList>
    </citation>
    <scope>NUCLEOTIDE SEQUENCE</scope>
</reference>
<keyword evidence="6 11" id="KW-0967">Endosome</keyword>
<proteinExistence type="predicted"/>
<dbReference type="GO" id="GO:0031902">
    <property type="term" value="C:late endosome membrane"/>
    <property type="evidence" value="ECO:0007669"/>
    <property type="project" value="UniProtKB-SubCell"/>
</dbReference>
<evidence type="ECO:0000256" key="1">
    <source>
        <dbReference type="ARBA" id="ARBA00001261"/>
    </source>
</evidence>
<evidence type="ECO:0000256" key="11">
    <source>
        <dbReference type="RuleBase" id="RU365008"/>
    </source>
</evidence>
<protein>
    <recommendedName>
        <fullName evidence="4 11">Phosphatidylinositol-4,5-bisphosphate 4-phosphatase</fullName>
        <ecNumber evidence="4 11">3.1.3.78</ecNumber>
    </recommendedName>
</protein>
<dbReference type="PANTHER" id="PTHR21014:SF6">
    <property type="entry name" value="PHOSPHATIDYLINOSITOL-4,5-BISPHOSPHATE 4-PHOSPHATASE"/>
    <property type="match status" value="1"/>
</dbReference>
<comment type="subcellular location">
    <subcellularLocation>
        <location evidence="2 11">Late endosome membrane</location>
        <topology evidence="2 11">Multi-pass membrane protein</topology>
    </subcellularLocation>
    <subcellularLocation>
        <location evidence="3 11">Lysosome membrane</location>
        <topology evidence="3 11">Multi-pass membrane protein</topology>
    </subcellularLocation>
</comment>
<evidence type="ECO:0000256" key="9">
    <source>
        <dbReference type="ARBA" id="ARBA00023136"/>
    </source>
</evidence>
<dbReference type="GO" id="GO:0005886">
    <property type="term" value="C:plasma membrane"/>
    <property type="evidence" value="ECO:0007669"/>
    <property type="project" value="TreeGrafter"/>
</dbReference>
<accession>A0AA35RJN9</accession>
<comment type="function">
    <text evidence="11">Catalyzes the hydrolysis of phosphatidylinositol-4,5-bisphosphate (PtdIns-4,5-P2) to phosphatidylinositol-4-phosphate (PtdIns-4-P).</text>
</comment>
<dbReference type="Proteomes" id="UP001174909">
    <property type="component" value="Unassembled WGS sequence"/>
</dbReference>
<keyword evidence="5 11" id="KW-0812">Transmembrane</keyword>
<dbReference type="GO" id="GO:0046856">
    <property type="term" value="P:phosphatidylinositol dephosphorylation"/>
    <property type="evidence" value="ECO:0007669"/>
    <property type="project" value="InterPro"/>
</dbReference>
<keyword evidence="9 11" id="KW-0472">Membrane</keyword>
<sequence length="257" mass="27948">MDDEKKPLLNAAAGGIQAEAPPIAPPIQPPPYEEPSVPSPYAPPSVANSGMPPPYAPPTQMPGSGQSLFVQCRVCQHVIHVAPGTQSRVVKCSNCREATPIAPPPPGKKYVRCPCNCLLTCSETASRVICPRDNCKRTIGVGTVHVRPVNTDRLRVVCGRCHRSILWPSNAAVARCPHCRGRSYLYSSWMRYRAGVCFTVGILFILISIIITAVTATIAWTSQHGGIFVIWIGLFTSGVGFIIRGIFYLFMTQSHHE</sequence>
<dbReference type="InterPro" id="IPR019178">
    <property type="entry name" value="PtdIns-P2-Ptase"/>
</dbReference>
<evidence type="ECO:0000256" key="10">
    <source>
        <dbReference type="ARBA" id="ARBA00023228"/>
    </source>
</evidence>